<dbReference type="InterPro" id="IPR029787">
    <property type="entry name" value="Nucleotide_cyclase"/>
</dbReference>
<dbReference type="SUPFAM" id="SSF55785">
    <property type="entry name" value="PYP-like sensor domain (PAS domain)"/>
    <property type="match status" value="1"/>
</dbReference>
<dbReference type="InterPro" id="IPR035965">
    <property type="entry name" value="PAS-like_dom_sf"/>
</dbReference>
<proteinExistence type="predicted"/>
<evidence type="ECO:0000313" key="4">
    <source>
        <dbReference type="Proteomes" id="UP000613160"/>
    </source>
</evidence>
<dbReference type="RefSeq" id="WP_188854169.1">
    <property type="nucleotide sequence ID" value="NZ_BMJJ01000011.1"/>
</dbReference>
<protein>
    <submittedName>
        <fullName evidence="3">Bifunctional diguanylate cyclase/phosphodiesterase</fullName>
    </submittedName>
</protein>
<name>A0A916Y7J2_9HYPH</name>
<dbReference type="EMBL" id="BMJJ01000011">
    <property type="protein sequence ID" value="GGD33188.1"/>
    <property type="molecule type" value="Genomic_DNA"/>
</dbReference>
<dbReference type="Pfam" id="PF00563">
    <property type="entry name" value="EAL"/>
    <property type="match status" value="1"/>
</dbReference>
<keyword evidence="4" id="KW-1185">Reference proteome</keyword>
<dbReference type="SUPFAM" id="SSF55781">
    <property type="entry name" value="GAF domain-like"/>
    <property type="match status" value="1"/>
</dbReference>
<evidence type="ECO:0000313" key="3">
    <source>
        <dbReference type="EMBL" id="GGD33188.1"/>
    </source>
</evidence>
<dbReference type="Gene3D" id="3.30.450.20">
    <property type="entry name" value="PAS domain"/>
    <property type="match status" value="1"/>
</dbReference>
<dbReference type="PANTHER" id="PTHR44757:SF2">
    <property type="entry name" value="BIOFILM ARCHITECTURE MAINTENANCE PROTEIN MBAA"/>
    <property type="match status" value="1"/>
</dbReference>
<dbReference type="InterPro" id="IPR029016">
    <property type="entry name" value="GAF-like_dom_sf"/>
</dbReference>
<comment type="caution">
    <text evidence="3">The sequence shown here is derived from an EMBL/GenBank/DDBJ whole genome shotgun (WGS) entry which is preliminary data.</text>
</comment>
<dbReference type="InterPro" id="IPR035919">
    <property type="entry name" value="EAL_sf"/>
</dbReference>
<evidence type="ECO:0000259" key="1">
    <source>
        <dbReference type="PROSITE" id="PS50883"/>
    </source>
</evidence>
<dbReference type="NCBIfam" id="TIGR00254">
    <property type="entry name" value="GGDEF"/>
    <property type="match status" value="1"/>
</dbReference>
<dbReference type="Gene3D" id="3.30.450.40">
    <property type="match status" value="1"/>
</dbReference>
<dbReference type="Pfam" id="PF00990">
    <property type="entry name" value="GGDEF"/>
    <property type="match status" value="1"/>
</dbReference>
<dbReference type="CDD" id="cd01949">
    <property type="entry name" value="GGDEF"/>
    <property type="match status" value="1"/>
</dbReference>
<dbReference type="InterPro" id="IPR001633">
    <property type="entry name" value="EAL_dom"/>
</dbReference>
<dbReference type="SMART" id="SM00267">
    <property type="entry name" value="GGDEF"/>
    <property type="match status" value="1"/>
</dbReference>
<dbReference type="PANTHER" id="PTHR44757">
    <property type="entry name" value="DIGUANYLATE CYCLASE DGCP"/>
    <property type="match status" value="1"/>
</dbReference>
<dbReference type="SMART" id="SM00052">
    <property type="entry name" value="EAL"/>
    <property type="match status" value="1"/>
</dbReference>
<dbReference type="Proteomes" id="UP000613160">
    <property type="component" value="Unassembled WGS sequence"/>
</dbReference>
<accession>A0A916Y7J2</accession>
<dbReference type="AlphaFoldDB" id="A0A916Y7J2"/>
<dbReference type="PROSITE" id="PS50887">
    <property type="entry name" value="GGDEF"/>
    <property type="match status" value="1"/>
</dbReference>
<dbReference type="SUPFAM" id="SSF141868">
    <property type="entry name" value="EAL domain-like"/>
    <property type="match status" value="1"/>
</dbReference>
<dbReference type="CDD" id="cd01948">
    <property type="entry name" value="EAL"/>
    <property type="match status" value="1"/>
</dbReference>
<dbReference type="PROSITE" id="PS50883">
    <property type="entry name" value="EAL"/>
    <property type="match status" value="1"/>
</dbReference>
<dbReference type="SMART" id="SM00065">
    <property type="entry name" value="GAF"/>
    <property type="match status" value="1"/>
</dbReference>
<reference evidence="3" key="2">
    <citation type="submission" date="2020-09" db="EMBL/GenBank/DDBJ databases">
        <authorList>
            <person name="Sun Q."/>
            <person name="Zhou Y."/>
        </authorList>
    </citation>
    <scope>NUCLEOTIDE SEQUENCE</scope>
    <source>
        <strain evidence="3">CGMCC 1.15493</strain>
    </source>
</reference>
<dbReference type="InterPro" id="IPR043128">
    <property type="entry name" value="Rev_trsase/Diguanyl_cyclase"/>
</dbReference>
<reference evidence="3" key="1">
    <citation type="journal article" date="2014" name="Int. J. Syst. Evol. Microbiol.">
        <title>Complete genome sequence of Corynebacterium casei LMG S-19264T (=DSM 44701T), isolated from a smear-ripened cheese.</title>
        <authorList>
            <consortium name="US DOE Joint Genome Institute (JGI-PGF)"/>
            <person name="Walter F."/>
            <person name="Albersmeier A."/>
            <person name="Kalinowski J."/>
            <person name="Ruckert C."/>
        </authorList>
    </citation>
    <scope>NUCLEOTIDE SEQUENCE</scope>
    <source>
        <strain evidence="3">CGMCC 1.15493</strain>
    </source>
</reference>
<dbReference type="Pfam" id="PF01590">
    <property type="entry name" value="GAF"/>
    <property type="match status" value="1"/>
</dbReference>
<dbReference type="InterPro" id="IPR000160">
    <property type="entry name" value="GGDEF_dom"/>
</dbReference>
<gene>
    <name evidence="3" type="ORF">GCM10011335_40240</name>
</gene>
<evidence type="ECO:0000259" key="2">
    <source>
        <dbReference type="PROSITE" id="PS50887"/>
    </source>
</evidence>
<sequence length="769" mass="83246">MNSTLAIESERLAELASFEIMDSAPSAPLNALVDSVREMFGVTACAVTMLDDHRVWFKAVAGLDAVQIARDRAFCDHTIQSDSVFVVEDATLDPRFADNGLVTAPPHVRFYAGVPLVVRPGIALGSFCLIDTKPRRLTAEEASLLCRLAVVAFGLIESHKTATQGVRLAAEATLQQYDLMEQRQESSLRDRHFAHVEAIATIGSWTYDLSTKLVSWSDESYRIFDIPPGTDITLELALSIYPEHERLFVRSLMENALTDGTSFDEELDIVTDLGTTKRVRVTGDAEMVGPGARRLYGTVQDITQLRAAESELWQAANHDSLTGLSNRAAFTQHLSDTFRRRTSLSDSTQLGLLMVDVDRLKDLNETLGHAAGDAVLQNVAERLFEAVGQEALVARVGGDEFAITLNGDATEAEAAAVAARLIAAVRRKFAFGRETIAPQVSVGGAVADRNDTADSLRQKAGLALLASKAAGRGGYVAFREEMRASIVRRINMVRHVDEALMAQRVVPFYQPIVRLDTAEIVSLEALARIREPNGTILAAGAFHEALDEHRIAYGLTGQMLPQIAADVRGWLDAGLGFQRVGINATAADFQAGDLRSRLTDSFGTVGVPLKHIVLEVTESVFLDGNEAAVIKAISELRADGMSVSLDDFGTGFASLTHLRSLPVDSIKVDKSFIDGLLVDASSGAIVQALIGLARKLGLSIVAEGIETAEQMEWLRALSWDLDSDPPFVGLGQGFFFARPGDAAATATLLRERAERPGSTLSLPRRRRAP</sequence>
<feature type="domain" description="EAL" evidence="1">
    <location>
        <begin position="489"/>
        <end position="753"/>
    </location>
</feature>
<feature type="domain" description="GGDEF" evidence="2">
    <location>
        <begin position="348"/>
        <end position="480"/>
    </location>
</feature>
<organism evidence="3 4">
    <name type="scientific">Aureimonas glaciei</name>
    <dbReference type="NCBI Taxonomy" id="1776957"/>
    <lineage>
        <taxon>Bacteria</taxon>
        <taxon>Pseudomonadati</taxon>
        <taxon>Pseudomonadota</taxon>
        <taxon>Alphaproteobacteria</taxon>
        <taxon>Hyphomicrobiales</taxon>
        <taxon>Aurantimonadaceae</taxon>
        <taxon>Aureimonas</taxon>
    </lineage>
</organism>
<dbReference type="Gene3D" id="3.20.20.450">
    <property type="entry name" value="EAL domain"/>
    <property type="match status" value="1"/>
</dbReference>
<dbReference type="InterPro" id="IPR003018">
    <property type="entry name" value="GAF"/>
</dbReference>
<dbReference type="InterPro" id="IPR052155">
    <property type="entry name" value="Biofilm_reg_signaling"/>
</dbReference>
<dbReference type="SUPFAM" id="SSF55073">
    <property type="entry name" value="Nucleotide cyclase"/>
    <property type="match status" value="1"/>
</dbReference>
<dbReference type="Gene3D" id="3.30.70.270">
    <property type="match status" value="1"/>
</dbReference>